<feature type="signal peptide" evidence="1">
    <location>
        <begin position="1"/>
        <end position="24"/>
    </location>
</feature>
<keyword evidence="3" id="KW-1185">Reference proteome</keyword>
<reference evidence="3" key="1">
    <citation type="journal article" date="2023" name="Commun. Biol.">
        <title>Genome analysis of Parmales, the sister group of diatoms, reveals the evolutionary specialization of diatoms from phago-mixotrophs to photoautotrophs.</title>
        <authorList>
            <person name="Ban H."/>
            <person name="Sato S."/>
            <person name="Yoshikawa S."/>
            <person name="Yamada K."/>
            <person name="Nakamura Y."/>
            <person name="Ichinomiya M."/>
            <person name="Sato N."/>
            <person name="Blanc-Mathieu R."/>
            <person name="Endo H."/>
            <person name="Kuwata A."/>
            <person name="Ogata H."/>
        </authorList>
    </citation>
    <scope>NUCLEOTIDE SEQUENCE [LARGE SCALE GENOMIC DNA]</scope>
    <source>
        <strain evidence="3">NIES 3699</strain>
    </source>
</reference>
<dbReference type="PANTHER" id="PTHR36018:SF1">
    <property type="entry name" value="OS09G0481800 PROTEIN"/>
    <property type="match status" value="1"/>
</dbReference>
<dbReference type="PANTHER" id="PTHR36018">
    <property type="entry name" value="OS09G0481800 PROTEIN"/>
    <property type="match status" value="1"/>
</dbReference>
<dbReference type="InterPro" id="IPR034904">
    <property type="entry name" value="FSCA_dom_sf"/>
</dbReference>
<keyword evidence="1" id="KW-0732">Signal</keyword>
<evidence type="ECO:0000313" key="2">
    <source>
        <dbReference type="EMBL" id="GMI03443.1"/>
    </source>
</evidence>
<dbReference type="Proteomes" id="UP001165160">
    <property type="component" value="Unassembled WGS sequence"/>
</dbReference>
<organism evidence="2 3">
    <name type="scientific">Triparma verrucosa</name>
    <dbReference type="NCBI Taxonomy" id="1606542"/>
    <lineage>
        <taxon>Eukaryota</taxon>
        <taxon>Sar</taxon>
        <taxon>Stramenopiles</taxon>
        <taxon>Ochrophyta</taxon>
        <taxon>Bolidophyceae</taxon>
        <taxon>Parmales</taxon>
        <taxon>Triparmaceae</taxon>
        <taxon>Triparma</taxon>
    </lineage>
</organism>
<name>A0A9W7F6U5_9STRA</name>
<dbReference type="AlphaFoldDB" id="A0A9W7F6U5"/>
<dbReference type="EMBL" id="BRXX01000301">
    <property type="protein sequence ID" value="GMI03443.1"/>
    <property type="molecule type" value="Genomic_DNA"/>
</dbReference>
<evidence type="ECO:0000256" key="1">
    <source>
        <dbReference type="SAM" id="SignalP"/>
    </source>
</evidence>
<protein>
    <submittedName>
        <fullName evidence="2">Uncharacterized protein</fullName>
    </submittedName>
</protein>
<accession>A0A9W7F6U5</accession>
<dbReference type="Gene3D" id="3.30.300.130">
    <property type="entry name" value="Fe-S cluster assembly (FSCA)"/>
    <property type="match status" value="1"/>
</dbReference>
<feature type="chain" id="PRO_5040727249" evidence="1">
    <location>
        <begin position="25"/>
        <end position="178"/>
    </location>
</feature>
<proteinExistence type="predicted"/>
<sequence>MSKITSHLVVLLFLFLHLLPSSLPFLLPPQTSFTFLTSPLSSFDSSFHSLDSLSESTDILLTQESELDESNLPPRLLLPPIIDEHDGDYLGVTYHYDEESIEHILHLCRITLSTLFGYTLENRNVGITGSVHLIGLDGPTVVVGLEGRFWHEETTVVERVKNFVTGMCPEVVDVVREE</sequence>
<comment type="caution">
    <text evidence="2">The sequence shown here is derived from an EMBL/GenBank/DDBJ whole genome shotgun (WGS) entry which is preliminary data.</text>
</comment>
<evidence type="ECO:0000313" key="3">
    <source>
        <dbReference type="Proteomes" id="UP001165160"/>
    </source>
</evidence>
<gene>
    <name evidence="2" type="ORF">TrVE_jg5918</name>
</gene>